<evidence type="ECO:0000256" key="1">
    <source>
        <dbReference type="SAM" id="MobiDB-lite"/>
    </source>
</evidence>
<dbReference type="Proteomes" id="UP001213691">
    <property type="component" value="Unassembled WGS sequence"/>
</dbReference>
<sequence>MTEHNKSPFATNLLNSAPTQKKMESAAKELKKVQKNQQSSAAKAAKQQAVEAQISQTGKPFWWMLLMFICSLVYLFPEAVFNAALTDVAGGRNATIEDLRVVELFGRTISGIGVTLLLADLLLKGKKLANVTRALGYFALIAVLVWPTVFFGQKWLVDHFIIDASTPEERQQAYLSQILRSALIENSIKFEGIEYDPNKTHNATEKTFLSVFGGLVYADDQLIEDLKQKKQLIMEKFVRDRAMSRFDEHYGQYDNFRQTLRDKYTEYASGSNQYNQALASVQTRSDEYWLDTQNQVKQGWEQYQQGTKAYEARVESRAQKIAPKLYDYFERRNKCAEKKSGSSKDRCFERLQKGYDKEIAKYSIPYIPPDDWLIREEISTSENVGNSIISGIMTLGLYTAMQAADAITGGDAGFKDHRMVYTNDVNHYKNVLMVKMAPDFIKESGGYPLGINSIHDFRVHELTSVKVNKQLKKKGLTLSPAWSITDRNSFDIAVAKKVRQQADEKWRSSMKAKGSDMPPNLSWQAFQKQNDIQQRIQAQMKELYVSPTLADWNNREFKQYIIEPNIKRKTVEYLKVLEAQQAEFADGGVFESTGKSALRSTIIPPISMSISLVLVLLTVLKLPMKAVELVQAKRSSTTPTSKPNHLIKPAISALLLASIFVVPLSMGSNQYTMQGSSLHYFFEQMEKNDSATISFTLKWLLVTLPMVQPVGSSIDQHLLITRGFNAISEPINRFDIAVMPTHDTSKPRQSSSNSAALLPLTIKTNIANARISVMSIKPKYQAGMMLPAGSYDIKVSAPGQTTIRKWVYLKADETEFEFNF</sequence>
<feature type="transmembrane region" description="Helical" evidence="2">
    <location>
        <begin position="61"/>
        <end position="84"/>
    </location>
</feature>
<accession>A0ABT5TKG9</accession>
<dbReference type="RefSeq" id="WP_274408437.1">
    <property type="nucleotide sequence ID" value="NZ_JAQQPZ010000004.1"/>
</dbReference>
<gene>
    <name evidence="3" type="ORF">PQR79_08105</name>
</gene>
<feature type="compositionally biased region" description="Polar residues" evidence="1">
    <location>
        <begin position="8"/>
        <end position="19"/>
    </location>
</feature>
<organism evidence="3 4">
    <name type="scientific">Shewanella metallivivens</name>
    <dbReference type="NCBI Taxonomy" id="2872342"/>
    <lineage>
        <taxon>Bacteria</taxon>
        <taxon>Pseudomonadati</taxon>
        <taxon>Pseudomonadota</taxon>
        <taxon>Gammaproteobacteria</taxon>
        <taxon>Alteromonadales</taxon>
        <taxon>Shewanellaceae</taxon>
        <taxon>Shewanella</taxon>
    </lineage>
</organism>
<feature type="region of interest" description="Disordered" evidence="1">
    <location>
        <begin position="1"/>
        <end position="29"/>
    </location>
</feature>
<name>A0ABT5TKG9_9GAMM</name>
<evidence type="ECO:0000256" key="2">
    <source>
        <dbReference type="SAM" id="Phobius"/>
    </source>
</evidence>
<keyword evidence="2" id="KW-0472">Membrane</keyword>
<comment type="caution">
    <text evidence="3">The sequence shown here is derived from an EMBL/GenBank/DDBJ whole genome shotgun (WGS) entry which is preliminary data.</text>
</comment>
<evidence type="ECO:0000313" key="4">
    <source>
        <dbReference type="Proteomes" id="UP001213691"/>
    </source>
</evidence>
<feature type="transmembrane region" description="Helical" evidence="2">
    <location>
        <begin position="104"/>
        <end position="123"/>
    </location>
</feature>
<keyword evidence="4" id="KW-1185">Reference proteome</keyword>
<keyword evidence="2" id="KW-1133">Transmembrane helix</keyword>
<dbReference type="EMBL" id="JAQQPZ010000004">
    <property type="protein sequence ID" value="MDD8059092.1"/>
    <property type="molecule type" value="Genomic_DNA"/>
</dbReference>
<evidence type="ECO:0000313" key="3">
    <source>
        <dbReference type="EMBL" id="MDD8059092.1"/>
    </source>
</evidence>
<reference evidence="3 4" key="1">
    <citation type="submission" date="2023-02" db="EMBL/GenBank/DDBJ databases">
        <title>Genome sequence of Shewanella metallivivens ER-Te-42B-Light, sp. nov., enriched from sulfide tube worms (Riftia pachyptila) isolated from Explorer Ridge in the Pacific Ocean.</title>
        <authorList>
            <person name="Maltman C."/>
            <person name="Kuzyk S.B."/>
            <person name="Kyndt J.A."/>
            <person name="Yurkov V."/>
        </authorList>
    </citation>
    <scope>NUCLEOTIDE SEQUENCE [LARGE SCALE GENOMIC DNA]</scope>
    <source>
        <strain evidence="3 4">ER-Te-42B-Light</strain>
    </source>
</reference>
<proteinExistence type="predicted"/>
<feature type="transmembrane region" description="Helical" evidence="2">
    <location>
        <begin position="135"/>
        <end position="156"/>
    </location>
</feature>
<protein>
    <submittedName>
        <fullName evidence="3">Uncharacterized protein</fullName>
    </submittedName>
</protein>
<keyword evidence="2" id="KW-0812">Transmembrane</keyword>